<proteinExistence type="predicted"/>
<dbReference type="Proteomes" id="UP001280581">
    <property type="component" value="Unassembled WGS sequence"/>
</dbReference>
<comment type="caution">
    <text evidence="1">The sequence shown here is derived from an EMBL/GenBank/DDBJ whole genome shotgun (WGS) entry which is preliminary data.</text>
</comment>
<evidence type="ECO:0000313" key="1">
    <source>
        <dbReference type="EMBL" id="KAK3217350.1"/>
    </source>
</evidence>
<keyword evidence="2" id="KW-1185">Reference proteome</keyword>
<name>A0AAN6M8P1_9PLEO</name>
<sequence length="190" mass="21451">MDPMEMSCFDIRASAISAPKRSMDSRATKRKALTSAPLQISLPRCTKESGSWIDTLKRGRLQHTKQESQLEQQMHQSTCLNLNPDSNGAEVDLWILPDFDDWEADNEAQQQVYQQAKKEGTWMPLVKRAVDSNRERLRRRLEGDGWDFVGGKYGEDGTALKEEADASADSEESVDEEFDVVVLPVTRVAC</sequence>
<organism evidence="1 2">
    <name type="scientific">Pseudopithomyces chartarum</name>
    <dbReference type="NCBI Taxonomy" id="1892770"/>
    <lineage>
        <taxon>Eukaryota</taxon>
        <taxon>Fungi</taxon>
        <taxon>Dikarya</taxon>
        <taxon>Ascomycota</taxon>
        <taxon>Pezizomycotina</taxon>
        <taxon>Dothideomycetes</taxon>
        <taxon>Pleosporomycetidae</taxon>
        <taxon>Pleosporales</taxon>
        <taxon>Massarineae</taxon>
        <taxon>Didymosphaeriaceae</taxon>
        <taxon>Pseudopithomyces</taxon>
    </lineage>
</organism>
<reference evidence="1 2" key="1">
    <citation type="submission" date="2021-02" db="EMBL/GenBank/DDBJ databases">
        <title>Genome assembly of Pseudopithomyces chartarum.</title>
        <authorList>
            <person name="Jauregui R."/>
            <person name="Singh J."/>
            <person name="Voisey C."/>
        </authorList>
    </citation>
    <scope>NUCLEOTIDE SEQUENCE [LARGE SCALE GENOMIC DNA]</scope>
    <source>
        <strain evidence="1 2">AGR01</strain>
    </source>
</reference>
<gene>
    <name evidence="1" type="ORF">GRF29_1g2791089</name>
</gene>
<protein>
    <submittedName>
        <fullName evidence="1">Uncharacterized protein</fullName>
    </submittedName>
</protein>
<evidence type="ECO:0000313" key="2">
    <source>
        <dbReference type="Proteomes" id="UP001280581"/>
    </source>
</evidence>
<dbReference type="EMBL" id="WVTA01000001">
    <property type="protein sequence ID" value="KAK3217350.1"/>
    <property type="molecule type" value="Genomic_DNA"/>
</dbReference>
<dbReference type="AlphaFoldDB" id="A0AAN6M8P1"/>
<accession>A0AAN6M8P1</accession>